<accession>A0A844Z5H8</accession>
<organism evidence="2 3">
    <name type="scientific">Alteraurantiacibacter buctensis</name>
    <dbReference type="NCBI Taxonomy" id="1503981"/>
    <lineage>
        <taxon>Bacteria</taxon>
        <taxon>Pseudomonadati</taxon>
        <taxon>Pseudomonadota</taxon>
        <taxon>Alphaproteobacteria</taxon>
        <taxon>Sphingomonadales</taxon>
        <taxon>Erythrobacteraceae</taxon>
        <taxon>Alteraurantiacibacter</taxon>
    </lineage>
</organism>
<name>A0A844Z5H8_9SPHN</name>
<proteinExistence type="predicted"/>
<keyword evidence="1" id="KW-0732">Signal</keyword>
<evidence type="ECO:0000313" key="3">
    <source>
        <dbReference type="Proteomes" id="UP000466966"/>
    </source>
</evidence>
<keyword evidence="3" id="KW-1185">Reference proteome</keyword>
<dbReference type="RefSeq" id="WP_160773003.1">
    <property type="nucleotide sequence ID" value="NZ_WTYV01000007.1"/>
</dbReference>
<dbReference type="AlphaFoldDB" id="A0A844Z5H8"/>
<dbReference type="EMBL" id="WTYV01000007">
    <property type="protein sequence ID" value="MXO73073.1"/>
    <property type="molecule type" value="Genomic_DNA"/>
</dbReference>
<evidence type="ECO:0000256" key="1">
    <source>
        <dbReference type="SAM" id="SignalP"/>
    </source>
</evidence>
<reference evidence="2 3" key="1">
    <citation type="submission" date="2019-12" db="EMBL/GenBank/DDBJ databases">
        <title>Genomic-based taxomic classification of the family Erythrobacteraceae.</title>
        <authorList>
            <person name="Xu L."/>
        </authorList>
    </citation>
    <scope>NUCLEOTIDE SEQUENCE [LARGE SCALE GENOMIC DNA]</scope>
    <source>
        <strain evidence="2 3">M0322</strain>
    </source>
</reference>
<gene>
    <name evidence="2" type="ORF">GRI99_15705</name>
</gene>
<evidence type="ECO:0000313" key="2">
    <source>
        <dbReference type="EMBL" id="MXO73073.1"/>
    </source>
</evidence>
<evidence type="ECO:0008006" key="4">
    <source>
        <dbReference type="Google" id="ProtNLM"/>
    </source>
</evidence>
<comment type="caution">
    <text evidence="2">The sequence shown here is derived from an EMBL/GenBank/DDBJ whole genome shotgun (WGS) entry which is preliminary data.</text>
</comment>
<dbReference type="Proteomes" id="UP000466966">
    <property type="component" value="Unassembled WGS sequence"/>
</dbReference>
<feature type="signal peptide" evidence="1">
    <location>
        <begin position="1"/>
        <end position="22"/>
    </location>
</feature>
<dbReference type="OrthoDB" id="7597328at2"/>
<protein>
    <recommendedName>
        <fullName evidence="4">Transferrin-binding protein B C-lobe/N-lobe beta barrel domain-containing protein</fullName>
    </recommendedName>
</protein>
<feature type="chain" id="PRO_5032378532" description="Transferrin-binding protein B C-lobe/N-lobe beta barrel domain-containing protein" evidence="1">
    <location>
        <begin position="23"/>
        <end position="306"/>
    </location>
</feature>
<dbReference type="PROSITE" id="PS51257">
    <property type="entry name" value="PROKAR_LIPOPROTEIN"/>
    <property type="match status" value="1"/>
</dbReference>
<sequence>MLRKFDLVLSAAMCCAVLTSCGGGNPTPTPTGTGTPTPTPTTTATPVVYNFTSDFIVSSGGIYIYANFTPTGGAEVFSDASRLTGVAGLAYTASPEKVVFGFPDLTDDVTYLGSERTSATATSRVYVRDDTSLSIDKPFTHTLRATYKRTDPFTRSGVAGTLRGYRVGLFTLPVTVTTAIGSNLTFSGTPQVVGGTSGTTPAGAVSSTASTFTVVPAASATASPTITGSVAVFDTISGTTTQRANLAFTGTINASGGITGTIADTPNAFTGAFSGALSGANRDEVAIVFSATHADGRKYVGSVIAD</sequence>